<keyword evidence="4 7" id="KW-0677">Repeat</keyword>
<dbReference type="InterPro" id="IPR001451">
    <property type="entry name" value="Hexapep"/>
</dbReference>
<dbReference type="NCBIfam" id="NF002060">
    <property type="entry name" value="PRK00892.1"/>
    <property type="match status" value="1"/>
</dbReference>
<dbReference type="InterPro" id="IPR018357">
    <property type="entry name" value="Hexapep_transf_CS"/>
</dbReference>
<dbReference type="PANTHER" id="PTHR43378:SF2">
    <property type="entry name" value="UDP-3-O-ACYLGLUCOSAMINE N-ACYLTRANSFERASE 1, MITOCHONDRIAL-RELATED"/>
    <property type="match status" value="1"/>
</dbReference>
<dbReference type="HAMAP" id="MF_00523">
    <property type="entry name" value="LpxD"/>
    <property type="match status" value="1"/>
</dbReference>
<comment type="caution">
    <text evidence="9">The sequence shown here is derived from an EMBL/GenBank/DDBJ whole genome shotgun (WGS) entry which is preliminary data.</text>
</comment>
<evidence type="ECO:0000256" key="6">
    <source>
        <dbReference type="ARBA" id="ARBA00023315"/>
    </source>
</evidence>
<dbReference type="InterPro" id="IPR020573">
    <property type="entry name" value="UDP_GlcNAc_AcTrfase_non-rep"/>
</dbReference>
<dbReference type="NCBIfam" id="TIGR01853">
    <property type="entry name" value="lipid_A_lpxD"/>
    <property type="match status" value="1"/>
</dbReference>
<evidence type="ECO:0000256" key="3">
    <source>
        <dbReference type="ARBA" id="ARBA00022679"/>
    </source>
</evidence>
<reference evidence="9 10" key="1">
    <citation type="submission" date="2023-03" db="EMBL/GenBank/DDBJ databases">
        <title>Draft genome sequence of Thalassotalea eurytherma JCM 18482T.</title>
        <authorList>
            <person name="Sawabe T."/>
        </authorList>
    </citation>
    <scope>NUCLEOTIDE SEQUENCE [LARGE SCALE GENOMIC DNA]</scope>
    <source>
        <strain evidence="9 10">JCM 18482</strain>
    </source>
</reference>
<keyword evidence="5 7" id="KW-0443">Lipid metabolism</keyword>
<dbReference type="SUPFAM" id="SSF51161">
    <property type="entry name" value="Trimeric LpxA-like enzymes"/>
    <property type="match status" value="1"/>
</dbReference>
<dbReference type="EMBL" id="BSSU01000002">
    <property type="protein sequence ID" value="GLX80950.1"/>
    <property type="molecule type" value="Genomic_DNA"/>
</dbReference>
<keyword evidence="3 7" id="KW-0808">Transferase</keyword>
<keyword evidence="1 7" id="KW-0444">Lipid biosynthesis</keyword>
<dbReference type="InterPro" id="IPR007691">
    <property type="entry name" value="LpxD"/>
</dbReference>
<evidence type="ECO:0000259" key="8">
    <source>
        <dbReference type="Pfam" id="PF04613"/>
    </source>
</evidence>
<dbReference type="Pfam" id="PF04613">
    <property type="entry name" value="LpxD"/>
    <property type="match status" value="1"/>
</dbReference>
<name>A0ABQ6H2G5_9GAMM</name>
<dbReference type="EC" id="2.3.1.191" evidence="7"/>
<dbReference type="Gene3D" id="3.40.1390.10">
    <property type="entry name" value="MurE/MurF, N-terminal domain"/>
    <property type="match status" value="1"/>
</dbReference>
<keyword evidence="10" id="KW-1185">Reference proteome</keyword>
<gene>
    <name evidence="7 9" type="primary">lpxD</name>
    <name evidence="9" type="ORF">theurythT_04020</name>
</gene>
<accession>A0ABQ6H2G5</accession>
<comment type="subunit">
    <text evidence="7">Homotrimer.</text>
</comment>
<dbReference type="Gene3D" id="2.160.10.10">
    <property type="entry name" value="Hexapeptide repeat proteins"/>
    <property type="match status" value="1"/>
</dbReference>
<dbReference type="Pfam" id="PF00132">
    <property type="entry name" value="Hexapep"/>
    <property type="match status" value="2"/>
</dbReference>
<comment type="catalytic activity">
    <reaction evidence="7">
        <text>a UDP-3-O-[(3R)-3-hydroxyacyl]-alpha-D-glucosamine + a (3R)-hydroxyacyl-[ACP] = a UDP-2-N,3-O-bis[(3R)-3-hydroxyacyl]-alpha-D-glucosamine + holo-[ACP] + H(+)</text>
        <dbReference type="Rhea" id="RHEA:53836"/>
        <dbReference type="Rhea" id="RHEA-COMP:9685"/>
        <dbReference type="Rhea" id="RHEA-COMP:9945"/>
        <dbReference type="ChEBI" id="CHEBI:15378"/>
        <dbReference type="ChEBI" id="CHEBI:64479"/>
        <dbReference type="ChEBI" id="CHEBI:78827"/>
        <dbReference type="ChEBI" id="CHEBI:137740"/>
        <dbReference type="ChEBI" id="CHEBI:137748"/>
        <dbReference type="EC" id="2.3.1.191"/>
    </reaction>
</comment>
<evidence type="ECO:0000313" key="10">
    <source>
        <dbReference type="Proteomes" id="UP001157133"/>
    </source>
</evidence>
<dbReference type="InterPro" id="IPR011004">
    <property type="entry name" value="Trimer_LpxA-like_sf"/>
</dbReference>
<keyword evidence="6 7" id="KW-0012">Acyltransferase</keyword>
<comment type="function">
    <text evidence="7">Catalyzes the N-acylation of UDP-3-O-acylglucosamine using 3-hydroxyacyl-ACP as the acyl donor. Is involved in the biosynthesis of lipid A, a phosphorylated glycolipid that anchors the lipopolysaccharide to the outer membrane of the cell.</text>
</comment>
<dbReference type="PROSITE" id="PS00101">
    <property type="entry name" value="HEXAPEP_TRANSFERASES"/>
    <property type="match status" value="1"/>
</dbReference>
<evidence type="ECO:0000256" key="2">
    <source>
        <dbReference type="ARBA" id="ARBA00022556"/>
    </source>
</evidence>
<feature type="active site" description="Proton acceptor" evidence="7">
    <location>
        <position position="242"/>
    </location>
</feature>
<dbReference type="PANTHER" id="PTHR43378">
    <property type="entry name" value="UDP-3-O-ACYLGLUCOSAMINE N-ACYLTRANSFERASE"/>
    <property type="match status" value="1"/>
</dbReference>
<protein>
    <recommendedName>
        <fullName evidence="7">UDP-3-O-acylglucosamine N-acyltransferase</fullName>
        <ecNumber evidence="7">2.3.1.191</ecNumber>
    </recommendedName>
</protein>
<evidence type="ECO:0000256" key="7">
    <source>
        <dbReference type="HAMAP-Rule" id="MF_00523"/>
    </source>
</evidence>
<dbReference type="RefSeq" id="WP_284206274.1">
    <property type="nucleotide sequence ID" value="NZ_BSSU01000002.1"/>
</dbReference>
<organism evidence="9 10">
    <name type="scientific">Thalassotalea eurytherma</name>
    <dbReference type="NCBI Taxonomy" id="1144278"/>
    <lineage>
        <taxon>Bacteria</taxon>
        <taxon>Pseudomonadati</taxon>
        <taxon>Pseudomonadota</taxon>
        <taxon>Gammaproteobacteria</taxon>
        <taxon>Alteromonadales</taxon>
        <taxon>Colwelliaceae</taxon>
        <taxon>Thalassotalea</taxon>
    </lineage>
</organism>
<comment type="similarity">
    <text evidence="7">Belongs to the transferase hexapeptide repeat family. LpxD subfamily.</text>
</comment>
<evidence type="ECO:0000256" key="4">
    <source>
        <dbReference type="ARBA" id="ARBA00022737"/>
    </source>
</evidence>
<keyword evidence="2 7" id="KW-0441">Lipid A biosynthesis</keyword>
<feature type="domain" description="UDP-3-O-[3-hydroxymyristoyl] glucosamine N-acyltransferase non-repeat region" evidence="8">
    <location>
        <begin position="27"/>
        <end position="92"/>
    </location>
</feature>
<dbReference type="CDD" id="cd03352">
    <property type="entry name" value="LbH_LpxD"/>
    <property type="match status" value="1"/>
</dbReference>
<dbReference type="Proteomes" id="UP001157133">
    <property type="component" value="Unassembled WGS sequence"/>
</dbReference>
<evidence type="ECO:0000313" key="9">
    <source>
        <dbReference type="EMBL" id="GLX80950.1"/>
    </source>
</evidence>
<sequence length="348" mass="35882">MSNIANYTLAELAQKIGATVHGNDSCSVSSLSTLANAQTGQITFLSNAKYKDQLAGTSATAVILSPASVDECPTNALVLDNPYVGFAKVAQLLDTTPAPATNIHPSAIISESAQLGQGVCIGANAVIEDNVVLGNGAIIGAGCFVGKATKIGDNSKLWANVSVYHGVTIGQDCLVQANTVIGSDGFGYANDKGNWIKIPQLGGVVVGDRVEIGASVTIDRGALEDTIIEDGVILDNQIHLAHNVVVGENTCIAGGTIIAGSTTVGKQCMFGGMVGVNGHINIADGSIFTGMAMVTKSTTQAGVYSSGLPAQPNRAWQKANARINRLETLQKQVKTLSSQVESLNKEDK</sequence>
<evidence type="ECO:0000256" key="5">
    <source>
        <dbReference type="ARBA" id="ARBA00023098"/>
    </source>
</evidence>
<proteinExistence type="inferred from homology"/>
<evidence type="ECO:0000256" key="1">
    <source>
        <dbReference type="ARBA" id="ARBA00022516"/>
    </source>
</evidence>
<comment type="pathway">
    <text evidence="7">Bacterial outer membrane biogenesis; LPS lipid A biosynthesis.</text>
</comment>